<evidence type="ECO:0000313" key="3">
    <source>
        <dbReference type="Proteomes" id="UP000664417"/>
    </source>
</evidence>
<protein>
    <submittedName>
        <fullName evidence="2">Glucose 1-dehydrogenase</fullName>
        <ecNumber evidence="2">1.1.1.47</ecNumber>
    </submittedName>
</protein>
<dbReference type="PRINTS" id="PR00080">
    <property type="entry name" value="SDRFAMILY"/>
</dbReference>
<dbReference type="PANTHER" id="PTHR43943:SF2">
    <property type="entry name" value="DEHYDROGENASE_REDUCTASE 4"/>
    <property type="match status" value="1"/>
</dbReference>
<comment type="similarity">
    <text evidence="1">Belongs to the short-chain dehydrogenases/reductases (SDR) family.</text>
</comment>
<dbReference type="AlphaFoldDB" id="A0A8J7Q9P9"/>
<dbReference type="PROSITE" id="PS00061">
    <property type="entry name" value="ADH_SHORT"/>
    <property type="match status" value="1"/>
</dbReference>
<dbReference type="Gene3D" id="3.40.50.720">
    <property type="entry name" value="NAD(P)-binding Rossmann-like Domain"/>
    <property type="match status" value="1"/>
</dbReference>
<gene>
    <name evidence="2" type="ORF">J3U88_17665</name>
</gene>
<dbReference type="NCBIfam" id="NF005559">
    <property type="entry name" value="PRK07231.1"/>
    <property type="match status" value="1"/>
</dbReference>
<keyword evidence="2" id="KW-0560">Oxidoreductase</keyword>
<sequence length="258" mass="27029">MTQAALQQRFDLTGKVALITGASKGIGEAIARALGQAGAHVVVSSRKQAAVDAVAETFRAEGLQATAIAAKMGGDDEAGRLIDAVVEQCGGLDILVNNAATNPVFGPAVRTSLTIFDKIMKVNVRAPFELCQKAYPILCERGGGSVINISSVGGISPEAGLGVYSMSKTALISMTKVLAKEWGENHIRVNTICPGLIQTKFSKPLWQNDEHREAFERQLPLGRIAQPDEVASLALMLASPAGGYCTGGVYTVDGGFTI</sequence>
<dbReference type="InterPro" id="IPR020904">
    <property type="entry name" value="Sc_DH/Rdtase_CS"/>
</dbReference>
<evidence type="ECO:0000256" key="1">
    <source>
        <dbReference type="ARBA" id="ARBA00006484"/>
    </source>
</evidence>
<comment type="caution">
    <text evidence="2">The sequence shown here is derived from an EMBL/GenBank/DDBJ whole genome shotgun (WGS) entry which is preliminary data.</text>
</comment>
<dbReference type="EMBL" id="JAFREP010000016">
    <property type="protein sequence ID" value="MBO1320307.1"/>
    <property type="molecule type" value="Genomic_DNA"/>
</dbReference>
<dbReference type="InterPro" id="IPR036291">
    <property type="entry name" value="NAD(P)-bd_dom_sf"/>
</dbReference>
<dbReference type="Proteomes" id="UP000664417">
    <property type="component" value="Unassembled WGS sequence"/>
</dbReference>
<evidence type="ECO:0000313" key="2">
    <source>
        <dbReference type="EMBL" id="MBO1320307.1"/>
    </source>
</evidence>
<dbReference type="FunFam" id="3.40.50.720:FF:000084">
    <property type="entry name" value="Short-chain dehydrogenase reductase"/>
    <property type="match status" value="1"/>
</dbReference>
<dbReference type="SUPFAM" id="SSF51735">
    <property type="entry name" value="NAD(P)-binding Rossmann-fold domains"/>
    <property type="match status" value="1"/>
</dbReference>
<dbReference type="EC" id="1.1.1.47" evidence="2"/>
<dbReference type="Pfam" id="PF13561">
    <property type="entry name" value="adh_short_C2"/>
    <property type="match status" value="1"/>
</dbReference>
<dbReference type="InterPro" id="IPR002347">
    <property type="entry name" value="SDR_fam"/>
</dbReference>
<proteinExistence type="inferred from homology"/>
<dbReference type="PANTHER" id="PTHR43943">
    <property type="entry name" value="DEHYDROGENASE/REDUCTASE (SDR FAMILY) MEMBER 4"/>
    <property type="match status" value="1"/>
</dbReference>
<accession>A0A8J7Q9P9</accession>
<dbReference type="PRINTS" id="PR00081">
    <property type="entry name" value="GDHRDH"/>
</dbReference>
<keyword evidence="3" id="KW-1185">Reference proteome</keyword>
<reference evidence="2" key="1">
    <citation type="submission" date="2021-03" db="EMBL/GenBank/DDBJ databases">
        <authorList>
            <person name="Wang G."/>
        </authorList>
    </citation>
    <scope>NUCLEOTIDE SEQUENCE</scope>
    <source>
        <strain evidence="2">KCTC 12899</strain>
    </source>
</reference>
<dbReference type="RefSeq" id="WP_207860261.1">
    <property type="nucleotide sequence ID" value="NZ_JAFREP010000016.1"/>
</dbReference>
<name>A0A8J7Q9P9_9BACT</name>
<organism evidence="2 3">
    <name type="scientific">Acanthopleuribacter pedis</name>
    <dbReference type="NCBI Taxonomy" id="442870"/>
    <lineage>
        <taxon>Bacteria</taxon>
        <taxon>Pseudomonadati</taxon>
        <taxon>Acidobacteriota</taxon>
        <taxon>Holophagae</taxon>
        <taxon>Acanthopleuribacterales</taxon>
        <taxon>Acanthopleuribacteraceae</taxon>
        <taxon>Acanthopleuribacter</taxon>
    </lineage>
</organism>
<dbReference type="GO" id="GO:0047936">
    <property type="term" value="F:glucose 1-dehydrogenase [NAD(P)+] activity"/>
    <property type="evidence" value="ECO:0007669"/>
    <property type="project" value="UniProtKB-EC"/>
</dbReference>